<dbReference type="PROSITE" id="PS51886">
    <property type="entry name" value="TLDC"/>
    <property type="match status" value="1"/>
</dbReference>
<name>A0AAD2A7A2_9LAMI</name>
<keyword evidence="3" id="KW-1185">Reference proteome</keyword>
<sequence length="377" mass="42080">MRISSNKIIFCASNSLSYPWKIRPKSLFNWNFGNSKAEPFYHDDVDLQFPSSLLSKTFLKGRELKCCYKASLDGFSATEFHKCCDFKGPCVIIGYTNKSFKFGAFNPEGYRSTDDYYYTFDAYLFYWALENDQNEPTFDAFLFYWALENDQNEPYVLPKIGGSGAALFDYARGGPQFGADGLLIGPPLAPVMGGFAGPDTNSGIGVLSEAKSRLGLSYAKREDGKKSLFGDESRAVVDEAHFQALQAQKAAPCASYIRHLKVFLEPCVGHVGITGFFRAQCACHGRDAGTRRQQRVQAVTRTQAHFQPLQARRQHRMQAISGILKFFSGTFRNLVQAMSGIMRFFHAWCTSHGRDAGTRAGMQAHEGNTVCKPYQAS</sequence>
<evidence type="ECO:0000313" key="3">
    <source>
        <dbReference type="Proteomes" id="UP000834106"/>
    </source>
</evidence>
<dbReference type="AlphaFoldDB" id="A0AAD2A7A2"/>
<reference evidence="2" key="1">
    <citation type="submission" date="2023-05" db="EMBL/GenBank/DDBJ databases">
        <authorList>
            <person name="Huff M."/>
        </authorList>
    </citation>
    <scope>NUCLEOTIDE SEQUENCE</scope>
</reference>
<evidence type="ECO:0000313" key="2">
    <source>
        <dbReference type="EMBL" id="CAI9782284.1"/>
    </source>
</evidence>
<accession>A0AAD2A7A2</accession>
<dbReference type="Pfam" id="PF07534">
    <property type="entry name" value="TLD"/>
    <property type="match status" value="1"/>
</dbReference>
<proteinExistence type="predicted"/>
<dbReference type="Proteomes" id="UP000834106">
    <property type="component" value="Chromosome 18"/>
</dbReference>
<feature type="domain" description="TLDc" evidence="1">
    <location>
        <begin position="35"/>
        <end position="215"/>
    </location>
</feature>
<evidence type="ECO:0000259" key="1">
    <source>
        <dbReference type="PROSITE" id="PS51886"/>
    </source>
</evidence>
<gene>
    <name evidence="2" type="ORF">FPE_LOCUS29714</name>
</gene>
<protein>
    <recommendedName>
        <fullName evidence="1">TLDc domain-containing protein</fullName>
    </recommendedName>
</protein>
<organism evidence="2 3">
    <name type="scientific">Fraxinus pennsylvanica</name>
    <dbReference type="NCBI Taxonomy" id="56036"/>
    <lineage>
        <taxon>Eukaryota</taxon>
        <taxon>Viridiplantae</taxon>
        <taxon>Streptophyta</taxon>
        <taxon>Embryophyta</taxon>
        <taxon>Tracheophyta</taxon>
        <taxon>Spermatophyta</taxon>
        <taxon>Magnoliopsida</taxon>
        <taxon>eudicotyledons</taxon>
        <taxon>Gunneridae</taxon>
        <taxon>Pentapetalae</taxon>
        <taxon>asterids</taxon>
        <taxon>lamiids</taxon>
        <taxon>Lamiales</taxon>
        <taxon>Oleaceae</taxon>
        <taxon>Oleeae</taxon>
        <taxon>Fraxinus</taxon>
    </lineage>
</organism>
<dbReference type="EMBL" id="OU503053">
    <property type="protein sequence ID" value="CAI9782284.1"/>
    <property type="molecule type" value="Genomic_DNA"/>
</dbReference>
<dbReference type="InterPro" id="IPR006571">
    <property type="entry name" value="TLDc_dom"/>
</dbReference>